<dbReference type="EMBL" id="JAEPBG010000015">
    <property type="protein sequence ID" value="MBK4737826.1"/>
    <property type="molecule type" value="Genomic_DNA"/>
</dbReference>
<proteinExistence type="predicted"/>
<dbReference type="AlphaFoldDB" id="A0A934SZE8"/>
<sequence>MITKKLLPGGRPRITELGNGTLYRAFVALPESMTEPDRPLQERVVFFEAPHNADYAGHVEALLAKVWGVNTLDWCARGYIYNITSATELMSWAFDVGQDSDLTLFETGSGGNGIEAVGPNRIHYARTGDVDLFVTPRVARRLQDALDAIELLYQLDVRGKG</sequence>
<evidence type="ECO:0000313" key="2">
    <source>
        <dbReference type="Proteomes" id="UP000622890"/>
    </source>
</evidence>
<comment type="caution">
    <text evidence="1">The sequence shown here is derived from an EMBL/GenBank/DDBJ whole genome shotgun (WGS) entry which is preliminary data.</text>
</comment>
<reference evidence="1" key="1">
    <citation type="submission" date="2021-01" db="EMBL/GenBank/DDBJ databases">
        <title>Genome sequence of strain Noviherbaspirillum sp. DKR-6.</title>
        <authorList>
            <person name="Chaudhary D.K."/>
        </authorList>
    </citation>
    <scope>NUCLEOTIDE SEQUENCE</scope>
    <source>
        <strain evidence="1">DKR-6</strain>
    </source>
</reference>
<gene>
    <name evidence="1" type="ORF">JJB74_24665</name>
</gene>
<dbReference type="Proteomes" id="UP000622890">
    <property type="component" value="Unassembled WGS sequence"/>
</dbReference>
<name>A0A934SZE8_9BURK</name>
<protein>
    <submittedName>
        <fullName evidence="1">Uncharacterized protein</fullName>
    </submittedName>
</protein>
<dbReference type="RefSeq" id="WP_200596431.1">
    <property type="nucleotide sequence ID" value="NZ_JAEPBG010000015.1"/>
</dbReference>
<organism evidence="1 2">
    <name type="scientific">Noviherbaspirillum pedocola</name>
    <dbReference type="NCBI Taxonomy" id="2801341"/>
    <lineage>
        <taxon>Bacteria</taxon>
        <taxon>Pseudomonadati</taxon>
        <taxon>Pseudomonadota</taxon>
        <taxon>Betaproteobacteria</taxon>
        <taxon>Burkholderiales</taxon>
        <taxon>Oxalobacteraceae</taxon>
        <taxon>Noviherbaspirillum</taxon>
    </lineage>
</organism>
<accession>A0A934SZE8</accession>
<evidence type="ECO:0000313" key="1">
    <source>
        <dbReference type="EMBL" id="MBK4737826.1"/>
    </source>
</evidence>
<keyword evidence="2" id="KW-1185">Reference proteome</keyword>